<keyword evidence="6" id="KW-1185">Reference proteome</keyword>
<dbReference type="EMBL" id="CP089983">
    <property type="protein sequence ID" value="WXB03450.1"/>
    <property type="molecule type" value="Genomic_DNA"/>
</dbReference>
<comment type="cofactor">
    <cofactor evidence="1">
        <name>pyridoxal 5'-phosphate</name>
        <dbReference type="ChEBI" id="CHEBI:597326"/>
    </cofactor>
</comment>
<protein>
    <submittedName>
        <fullName evidence="5">Pyridoxal-phosphate dependent enzyme</fullName>
    </submittedName>
</protein>
<sequence>MSLLISVERIAAAEKTIAAHVTRTPAVVSDGLSAHLGCRTALKLENLQRCGCFKARGIVNRLASLSDAERSKGLITVSGGNHGIAIANIARTMGIAATVVMPDAAPARSKERVAADGARLLLAADVSIAFALAEENRRAGLTYIHGYDDPEIIEGHGTLGLEFIRDVPDLTDVVVSIGGGGLISGVATAMKAMKPSLRIWGVETDGANSMSRALAEGRPVTIKPTSIATTLSAPTVTERTLEHVKALVEHVFVVSDAQAITGTLALAEWAKVWAEPAAGCLVPAARQVIERVGGDGVLGLVVCGGNATFDDVQRWRQA</sequence>
<dbReference type="SUPFAM" id="SSF53686">
    <property type="entry name" value="Tryptophan synthase beta subunit-like PLP-dependent enzymes"/>
    <property type="match status" value="1"/>
</dbReference>
<name>A0ABZ2L2I3_9BACT</name>
<evidence type="ECO:0000313" key="6">
    <source>
        <dbReference type="Proteomes" id="UP001374803"/>
    </source>
</evidence>
<accession>A0ABZ2L2I3</accession>
<dbReference type="PANTHER" id="PTHR48078">
    <property type="entry name" value="THREONINE DEHYDRATASE, MITOCHONDRIAL-RELATED"/>
    <property type="match status" value="1"/>
</dbReference>
<evidence type="ECO:0000313" key="5">
    <source>
        <dbReference type="EMBL" id="WXB03450.1"/>
    </source>
</evidence>
<evidence type="ECO:0000256" key="2">
    <source>
        <dbReference type="ARBA" id="ARBA00022898"/>
    </source>
</evidence>
<dbReference type="RefSeq" id="WP_394833077.1">
    <property type="nucleotide sequence ID" value="NZ_CP089929.1"/>
</dbReference>
<reference evidence="5" key="1">
    <citation type="submission" date="2021-12" db="EMBL/GenBank/DDBJ databases">
        <title>Discovery of the Pendulisporaceae a myxobacterial family with distinct sporulation behavior and unique specialized metabolism.</title>
        <authorList>
            <person name="Garcia R."/>
            <person name="Popoff A."/>
            <person name="Bader C.D."/>
            <person name="Loehr J."/>
            <person name="Walesch S."/>
            <person name="Walt C."/>
            <person name="Boldt J."/>
            <person name="Bunk B."/>
            <person name="Haeckl F.J.F.P.J."/>
            <person name="Gunesch A.P."/>
            <person name="Birkelbach J."/>
            <person name="Nuebel U."/>
            <person name="Pietschmann T."/>
            <person name="Bach T."/>
            <person name="Mueller R."/>
        </authorList>
    </citation>
    <scope>NUCLEOTIDE SEQUENCE</scope>
    <source>
        <strain evidence="5">MSr11367</strain>
    </source>
</reference>
<evidence type="ECO:0000256" key="1">
    <source>
        <dbReference type="ARBA" id="ARBA00001933"/>
    </source>
</evidence>
<evidence type="ECO:0000259" key="4">
    <source>
        <dbReference type="Pfam" id="PF00291"/>
    </source>
</evidence>
<evidence type="ECO:0000256" key="3">
    <source>
        <dbReference type="ARBA" id="ARBA00023239"/>
    </source>
</evidence>
<proteinExistence type="predicted"/>
<dbReference type="Pfam" id="PF00291">
    <property type="entry name" value="PALP"/>
    <property type="match status" value="1"/>
</dbReference>
<keyword evidence="2" id="KW-0663">Pyridoxal phosphate</keyword>
<organism evidence="5 6">
    <name type="scientific">Pendulispora rubella</name>
    <dbReference type="NCBI Taxonomy" id="2741070"/>
    <lineage>
        <taxon>Bacteria</taxon>
        <taxon>Pseudomonadati</taxon>
        <taxon>Myxococcota</taxon>
        <taxon>Myxococcia</taxon>
        <taxon>Myxococcales</taxon>
        <taxon>Sorangiineae</taxon>
        <taxon>Pendulisporaceae</taxon>
        <taxon>Pendulispora</taxon>
    </lineage>
</organism>
<keyword evidence="3" id="KW-0456">Lyase</keyword>
<dbReference type="PANTHER" id="PTHR48078:SF6">
    <property type="entry name" value="L-THREONINE DEHYDRATASE CATABOLIC TDCB"/>
    <property type="match status" value="1"/>
</dbReference>
<dbReference type="Proteomes" id="UP001374803">
    <property type="component" value="Chromosome"/>
</dbReference>
<dbReference type="InterPro" id="IPR036052">
    <property type="entry name" value="TrpB-like_PALP_sf"/>
</dbReference>
<dbReference type="InterPro" id="IPR001926">
    <property type="entry name" value="TrpB-like_PALP"/>
</dbReference>
<dbReference type="InterPro" id="IPR050147">
    <property type="entry name" value="Ser/Thr_Dehydratase"/>
</dbReference>
<feature type="domain" description="Tryptophan synthase beta chain-like PALP" evidence="4">
    <location>
        <begin position="19"/>
        <end position="304"/>
    </location>
</feature>
<gene>
    <name evidence="5" type="ORF">LVJ94_41915</name>
</gene>
<dbReference type="Gene3D" id="3.40.50.1100">
    <property type="match status" value="2"/>
</dbReference>